<dbReference type="AlphaFoldDB" id="A3K4G0"/>
<dbReference type="InterPro" id="IPR002139">
    <property type="entry name" value="Ribo/fructo_kinase"/>
</dbReference>
<dbReference type="EMBL" id="AAYA01000007">
    <property type="protein sequence ID" value="EBA07859.1"/>
    <property type="molecule type" value="Genomic_DNA"/>
</dbReference>
<dbReference type="GO" id="GO:0006796">
    <property type="term" value="P:phosphate-containing compound metabolic process"/>
    <property type="evidence" value="ECO:0007669"/>
    <property type="project" value="UniProtKB-ARBA"/>
</dbReference>
<name>A3K4G0_SAGS3</name>
<organism evidence="5 6">
    <name type="scientific">Sagittula stellata (strain ATCC 700073 / DSM 11524 / E-37)</name>
    <dbReference type="NCBI Taxonomy" id="388399"/>
    <lineage>
        <taxon>Bacteria</taxon>
        <taxon>Pseudomonadati</taxon>
        <taxon>Pseudomonadota</taxon>
        <taxon>Alphaproteobacteria</taxon>
        <taxon>Rhodobacterales</taxon>
        <taxon>Roseobacteraceae</taxon>
        <taxon>Sagittula</taxon>
    </lineage>
</organism>
<dbReference type="PROSITE" id="PS00583">
    <property type="entry name" value="PFKB_KINASES_1"/>
    <property type="match status" value="1"/>
</dbReference>
<feature type="domain" description="Carbohydrate kinase PfkB" evidence="4">
    <location>
        <begin position="22"/>
        <end position="273"/>
    </location>
</feature>
<keyword evidence="2" id="KW-0808">Transferase</keyword>
<accession>A3K4G0</accession>
<comment type="caution">
    <text evidence="5">The sequence shown here is derived from an EMBL/GenBank/DDBJ whole genome shotgun (WGS) entry which is preliminary data.</text>
</comment>
<dbReference type="Proteomes" id="UP000005713">
    <property type="component" value="Unassembled WGS sequence"/>
</dbReference>
<dbReference type="PANTHER" id="PTHR10584">
    <property type="entry name" value="SUGAR KINASE"/>
    <property type="match status" value="1"/>
</dbReference>
<dbReference type="Gene3D" id="3.40.1190.20">
    <property type="match status" value="1"/>
</dbReference>
<keyword evidence="3 5" id="KW-0418">Kinase</keyword>
<evidence type="ECO:0000313" key="6">
    <source>
        <dbReference type="Proteomes" id="UP000005713"/>
    </source>
</evidence>
<gene>
    <name evidence="5" type="ORF">SSE37_01360</name>
</gene>
<dbReference type="InterPro" id="IPR011611">
    <property type="entry name" value="PfkB_dom"/>
</dbReference>
<dbReference type="InterPro" id="IPR002173">
    <property type="entry name" value="Carboh/pur_kinase_PfkB_CS"/>
</dbReference>
<dbReference type="eggNOG" id="COG0524">
    <property type="taxonomic scope" value="Bacteria"/>
</dbReference>
<comment type="similarity">
    <text evidence="1">Belongs to the carbohydrate kinase PfkB family.</text>
</comment>
<evidence type="ECO:0000313" key="5">
    <source>
        <dbReference type="EMBL" id="EBA07859.1"/>
    </source>
</evidence>
<sequence length="283" mass="28920">MALDETLSVADFPAPGASIFGTALSRDLGGKGANQAIVLARTGLTCRFTAAVGADARGQEIARRLAAEPLEARLMELAEVPSDFSIILMADEGENAVITTREAAAGLCPDLARSALDTAGPGDLLVLQGNLSGETTAALLCEARTRGMRTAMNPSPLQEHFQDLWTLLDMVFVNEGEAQALGGVDHLRAEGVAQVVLTLGGRGAALIDAAGHRAVPGVPCAVVDTTGAGDCFMAVSLGSAMLRGTGLDPKALEHASRAAAHTVARPGTVGAFPTGAELARMLV</sequence>
<protein>
    <submittedName>
        <fullName evidence="5">Carbohydrate kinase, PfkB/Ribokinase</fullName>
    </submittedName>
</protein>
<dbReference type="InterPro" id="IPR029056">
    <property type="entry name" value="Ribokinase-like"/>
</dbReference>
<evidence type="ECO:0000256" key="1">
    <source>
        <dbReference type="ARBA" id="ARBA00010688"/>
    </source>
</evidence>
<dbReference type="GO" id="GO:0016301">
    <property type="term" value="F:kinase activity"/>
    <property type="evidence" value="ECO:0007669"/>
    <property type="project" value="UniProtKB-KW"/>
</dbReference>
<dbReference type="PRINTS" id="PR00990">
    <property type="entry name" value="RIBOKINASE"/>
</dbReference>
<evidence type="ECO:0000256" key="2">
    <source>
        <dbReference type="ARBA" id="ARBA00022679"/>
    </source>
</evidence>
<evidence type="ECO:0000259" key="4">
    <source>
        <dbReference type="Pfam" id="PF00294"/>
    </source>
</evidence>
<keyword evidence="6" id="KW-1185">Reference proteome</keyword>
<dbReference type="Pfam" id="PF00294">
    <property type="entry name" value="PfkB"/>
    <property type="match status" value="1"/>
</dbReference>
<reference evidence="5 6" key="1">
    <citation type="submission" date="2006-06" db="EMBL/GenBank/DDBJ databases">
        <authorList>
            <person name="Moran M.A."/>
            <person name="Ferriera S."/>
            <person name="Johnson J."/>
            <person name="Kravitz S."/>
            <person name="Beeson K."/>
            <person name="Sutton G."/>
            <person name="Rogers Y.-H."/>
            <person name="Friedman R."/>
            <person name="Frazier M."/>
            <person name="Venter J.C."/>
        </authorList>
    </citation>
    <scope>NUCLEOTIDE SEQUENCE [LARGE SCALE GENOMIC DNA]</scope>
    <source>
        <strain evidence="5 6">E-37</strain>
    </source>
</reference>
<proteinExistence type="inferred from homology"/>
<dbReference type="SUPFAM" id="SSF53613">
    <property type="entry name" value="Ribokinase-like"/>
    <property type="match status" value="1"/>
</dbReference>
<dbReference type="PANTHER" id="PTHR10584:SF166">
    <property type="entry name" value="RIBOKINASE"/>
    <property type="match status" value="1"/>
</dbReference>
<evidence type="ECO:0000256" key="3">
    <source>
        <dbReference type="ARBA" id="ARBA00022777"/>
    </source>
</evidence>